<dbReference type="EMBL" id="CAJOBA010066725">
    <property type="protein sequence ID" value="CAF4366547.1"/>
    <property type="molecule type" value="Genomic_DNA"/>
</dbReference>
<proteinExistence type="predicted"/>
<feature type="non-terminal residue" evidence="1">
    <location>
        <position position="205"/>
    </location>
</feature>
<dbReference type="EMBL" id="CAJNOK010043917">
    <property type="protein sequence ID" value="CAF1571733.1"/>
    <property type="molecule type" value="Genomic_DNA"/>
</dbReference>
<dbReference type="Proteomes" id="UP000677228">
    <property type="component" value="Unassembled WGS sequence"/>
</dbReference>
<evidence type="ECO:0000313" key="2">
    <source>
        <dbReference type="EMBL" id="CAF4366547.1"/>
    </source>
</evidence>
<accession>A0A8S2FVY7</accession>
<protein>
    <submittedName>
        <fullName evidence="1">Uncharacterized protein</fullName>
    </submittedName>
</protein>
<comment type="caution">
    <text evidence="1">The sequence shown here is derived from an EMBL/GenBank/DDBJ whole genome shotgun (WGS) entry which is preliminary data.</text>
</comment>
<reference evidence="1" key="1">
    <citation type="submission" date="2021-02" db="EMBL/GenBank/DDBJ databases">
        <authorList>
            <person name="Nowell W R."/>
        </authorList>
    </citation>
    <scope>NUCLEOTIDE SEQUENCE</scope>
</reference>
<organism evidence="1 3">
    <name type="scientific">Didymodactylos carnosus</name>
    <dbReference type="NCBI Taxonomy" id="1234261"/>
    <lineage>
        <taxon>Eukaryota</taxon>
        <taxon>Metazoa</taxon>
        <taxon>Spiralia</taxon>
        <taxon>Gnathifera</taxon>
        <taxon>Rotifera</taxon>
        <taxon>Eurotatoria</taxon>
        <taxon>Bdelloidea</taxon>
        <taxon>Philodinida</taxon>
        <taxon>Philodinidae</taxon>
        <taxon>Didymodactylos</taxon>
    </lineage>
</organism>
<gene>
    <name evidence="1" type="ORF">OVA965_LOCUS40404</name>
    <name evidence="2" type="ORF">TMI583_LOCUS41828</name>
</gene>
<sequence>MSLASSYCGIEEPYSSDDGYQTQLLKNFNYIHNQGLFRQRSNADSTDNNFSEIEVKKHVKTNKIDHESRHCKQILNRQQSGKYVNNENKAPVGTTNKRAVSAGDINTQKVAENLKEIQSTSTSTIHHLCYKFDKHVLHYNSYGELEDENTIDIDLDWFELMKGVKLVLSQTLVNKNDYSRSEHEDKKQSIEIDKKITSEFCTCNE</sequence>
<evidence type="ECO:0000313" key="3">
    <source>
        <dbReference type="Proteomes" id="UP000677228"/>
    </source>
</evidence>
<dbReference type="Proteomes" id="UP000682733">
    <property type="component" value="Unassembled WGS sequence"/>
</dbReference>
<evidence type="ECO:0000313" key="1">
    <source>
        <dbReference type="EMBL" id="CAF1571733.1"/>
    </source>
</evidence>
<dbReference type="AlphaFoldDB" id="A0A8S2FVY7"/>
<name>A0A8S2FVY7_9BILA</name>